<dbReference type="InParanoid" id="A0A067RKA2"/>
<accession>A0A067RKA2</accession>
<keyword evidence="2" id="KW-1185">Reference proteome</keyword>
<sequence>MGCAASDGTDEADPAPALKHYITASDTYFTLHSRDLMIFLMTDFKNLFTFFIS</sequence>
<gene>
    <name evidence="1" type="ORF">L798_06758</name>
</gene>
<dbReference type="EMBL" id="KK852421">
    <property type="protein sequence ID" value="KDR24296.1"/>
    <property type="molecule type" value="Genomic_DNA"/>
</dbReference>
<evidence type="ECO:0000313" key="2">
    <source>
        <dbReference type="Proteomes" id="UP000027135"/>
    </source>
</evidence>
<proteinExistence type="predicted"/>
<dbReference type="AlphaFoldDB" id="A0A067RKA2"/>
<dbReference type="Proteomes" id="UP000027135">
    <property type="component" value="Unassembled WGS sequence"/>
</dbReference>
<protein>
    <submittedName>
        <fullName evidence="1">Uncharacterized protein</fullName>
    </submittedName>
</protein>
<reference evidence="1 2" key="1">
    <citation type="journal article" date="2014" name="Nat. Commun.">
        <title>Molecular traces of alternative social organization in a termite genome.</title>
        <authorList>
            <person name="Terrapon N."/>
            <person name="Li C."/>
            <person name="Robertson H.M."/>
            <person name="Ji L."/>
            <person name="Meng X."/>
            <person name="Booth W."/>
            <person name="Chen Z."/>
            <person name="Childers C.P."/>
            <person name="Glastad K.M."/>
            <person name="Gokhale K."/>
            <person name="Gowin J."/>
            <person name="Gronenberg W."/>
            <person name="Hermansen R.A."/>
            <person name="Hu H."/>
            <person name="Hunt B.G."/>
            <person name="Huylmans A.K."/>
            <person name="Khalil S.M."/>
            <person name="Mitchell R.D."/>
            <person name="Munoz-Torres M.C."/>
            <person name="Mustard J.A."/>
            <person name="Pan H."/>
            <person name="Reese J.T."/>
            <person name="Scharf M.E."/>
            <person name="Sun F."/>
            <person name="Vogel H."/>
            <person name="Xiao J."/>
            <person name="Yang W."/>
            <person name="Yang Z."/>
            <person name="Yang Z."/>
            <person name="Zhou J."/>
            <person name="Zhu J."/>
            <person name="Brent C.S."/>
            <person name="Elsik C.G."/>
            <person name="Goodisman M.A."/>
            <person name="Liberles D.A."/>
            <person name="Roe R.M."/>
            <person name="Vargo E.L."/>
            <person name="Vilcinskas A."/>
            <person name="Wang J."/>
            <person name="Bornberg-Bauer E."/>
            <person name="Korb J."/>
            <person name="Zhang G."/>
            <person name="Liebig J."/>
        </authorList>
    </citation>
    <scope>NUCLEOTIDE SEQUENCE [LARGE SCALE GENOMIC DNA]</scope>
    <source>
        <tissue evidence="1">Whole organism</tissue>
    </source>
</reference>
<organism evidence="1 2">
    <name type="scientific">Zootermopsis nevadensis</name>
    <name type="common">Dampwood termite</name>
    <dbReference type="NCBI Taxonomy" id="136037"/>
    <lineage>
        <taxon>Eukaryota</taxon>
        <taxon>Metazoa</taxon>
        <taxon>Ecdysozoa</taxon>
        <taxon>Arthropoda</taxon>
        <taxon>Hexapoda</taxon>
        <taxon>Insecta</taxon>
        <taxon>Pterygota</taxon>
        <taxon>Neoptera</taxon>
        <taxon>Polyneoptera</taxon>
        <taxon>Dictyoptera</taxon>
        <taxon>Blattodea</taxon>
        <taxon>Blattoidea</taxon>
        <taxon>Termitoidae</taxon>
        <taxon>Termopsidae</taxon>
        <taxon>Zootermopsis</taxon>
    </lineage>
</organism>
<name>A0A067RKA2_ZOONE</name>
<evidence type="ECO:0000313" key="1">
    <source>
        <dbReference type="EMBL" id="KDR24296.1"/>
    </source>
</evidence>